<feature type="domain" description="GST C-terminal" evidence="2">
    <location>
        <begin position="86"/>
        <end position="205"/>
    </location>
</feature>
<evidence type="ECO:0000313" key="3">
    <source>
        <dbReference type="EMBL" id="WEX86664.1"/>
    </source>
</evidence>
<dbReference type="InterPro" id="IPR004046">
    <property type="entry name" value="GST_C"/>
</dbReference>
<dbReference type="InterPro" id="IPR036249">
    <property type="entry name" value="Thioredoxin-like_sf"/>
</dbReference>
<dbReference type="CDD" id="cd03057">
    <property type="entry name" value="GST_N_Beta"/>
    <property type="match status" value="1"/>
</dbReference>
<dbReference type="InterPro" id="IPR036282">
    <property type="entry name" value="Glutathione-S-Trfase_C_sf"/>
</dbReference>
<sequence>MKLYIHQAACSLSPHIVARELELDIDIVEVDRATQRTSDGEDFLSLNPNGYVPVLELDDGEILMEGPAIVQHLADMKPSGGLAPRDARERRRIQSLLNFVSTELHKPMAQMFYPEYAAVKDALRKHVTKRLDWISTQFAGDFLTGDRLSVADVYLFVCLNWTPWQDIDLSRWPGLEPFMRRVGARPAVREALRAERLAHRANGVFFAPRTAA</sequence>
<accession>A0ABY8D719</accession>
<gene>
    <name evidence="3" type="ORF">PZN02_002978</name>
</gene>
<dbReference type="InterPro" id="IPR004045">
    <property type="entry name" value="Glutathione_S-Trfase_N"/>
</dbReference>
<feature type="domain" description="GST N-terminal" evidence="1">
    <location>
        <begin position="1"/>
        <end position="81"/>
    </location>
</feature>
<keyword evidence="4" id="KW-1185">Reference proteome</keyword>
<dbReference type="SFLD" id="SFLDG00358">
    <property type="entry name" value="Main_(cytGST)"/>
    <property type="match status" value="1"/>
</dbReference>
<dbReference type="PANTHER" id="PTHR44051">
    <property type="entry name" value="GLUTATHIONE S-TRANSFERASE-RELATED"/>
    <property type="match status" value="1"/>
</dbReference>
<organism evidence="3 4">
    <name type="scientific">Sinorhizobium garamanticum</name>
    <dbReference type="NCBI Taxonomy" id="680247"/>
    <lineage>
        <taxon>Bacteria</taxon>
        <taxon>Pseudomonadati</taxon>
        <taxon>Pseudomonadota</taxon>
        <taxon>Alphaproteobacteria</taxon>
        <taxon>Hyphomicrobiales</taxon>
        <taxon>Rhizobiaceae</taxon>
        <taxon>Sinorhizobium/Ensifer group</taxon>
        <taxon>Sinorhizobium</taxon>
    </lineage>
</organism>
<dbReference type="InterPro" id="IPR040079">
    <property type="entry name" value="Glutathione_S-Trfase"/>
</dbReference>
<dbReference type="Pfam" id="PF13409">
    <property type="entry name" value="GST_N_2"/>
    <property type="match status" value="1"/>
</dbReference>
<protein>
    <submittedName>
        <fullName evidence="3">Glutathione S-transferase family protein</fullName>
    </submittedName>
</protein>
<dbReference type="RefSeq" id="WP_280658732.1">
    <property type="nucleotide sequence ID" value="NZ_CP120373.1"/>
</dbReference>
<name>A0ABY8D719_9HYPH</name>
<evidence type="ECO:0000259" key="2">
    <source>
        <dbReference type="PROSITE" id="PS50405"/>
    </source>
</evidence>
<dbReference type="PANTHER" id="PTHR44051:SF8">
    <property type="entry name" value="GLUTATHIONE S-TRANSFERASE GSTA"/>
    <property type="match status" value="1"/>
</dbReference>
<dbReference type="CDD" id="cd03188">
    <property type="entry name" value="GST_C_Beta"/>
    <property type="match status" value="1"/>
</dbReference>
<dbReference type="InterPro" id="IPR010987">
    <property type="entry name" value="Glutathione-S-Trfase_C-like"/>
</dbReference>
<reference evidence="3 4" key="1">
    <citation type="submission" date="2023-03" db="EMBL/GenBank/DDBJ databases">
        <authorList>
            <person name="Kaur S."/>
            <person name="Espinosa-Saiz D."/>
            <person name="Velazquez E."/>
            <person name="Menendez E."/>
            <person name="diCenzo G.C."/>
        </authorList>
    </citation>
    <scope>NUCLEOTIDE SEQUENCE [LARGE SCALE GENOMIC DNA]</scope>
    <source>
        <strain evidence="3 4">LMG 24692</strain>
    </source>
</reference>
<dbReference type="Gene3D" id="1.20.1050.10">
    <property type="match status" value="1"/>
</dbReference>
<dbReference type="Proteomes" id="UP001229355">
    <property type="component" value="Chromosome 1"/>
</dbReference>
<dbReference type="Gene3D" id="3.40.30.10">
    <property type="entry name" value="Glutaredoxin"/>
    <property type="match status" value="1"/>
</dbReference>
<dbReference type="SUPFAM" id="SSF52833">
    <property type="entry name" value="Thioredoxin-like"/>
    <property type="match status" value="1"/>
</dbReference>
<proteinExistence type="predicted"/>
<dbReference type="SFLD" id="SFLDS00019">
    <property type="entry name" value="Glutathione_Transferase_(cytos"/>
    <property type="match status" value="1"/>
</dbReference>
<dbReference type="SUPFAM" id="SSF47616">
    <property type="entry name" value="GST C-terminal domain-like"/>
    <property type="match status" value="1"/>
</dbReference>
<dbReference type="SFLD" id="SFLDG01150">
    <property type="entry name" value="Main.1:_Beta-like"/>
    <property type="match status" value="1"/>
</dbReference>
<dbReference type="Pfam" id="PF14497">
    <property type="entry name" value="GST_C_3"/>
    <property type="match status" value="1"/>
</dbReference>
<dbReference type="PROSITE" id="PS50404">
    <property type="entry name" value="GST_NTER"/>
    <property type="match status" value="1"/>
</dbReference>
<dbReference type="EMBL" id="CP120373">
    <property type="protein sequence ID" value="WEX86664.1"/>
    <property type="molecule type" value="Genomic_DNA"/>
</dbReference>
<evidence type="ECO:0000259" key="1">
    <source>
        <dbReference type="PROSITE" id="PS50404"/>
    </source>
</evidence>
<dbReference type="PROSITE" id="PS50405">
    <property type="entry name" value="GST_CTER"/>
    <property type="match status" value="1"/>
</dbReference>
<evidence type="ECO:0000313" key="4">
    <source>
        <dbReference type="Proteomes" id="UP001229355"/>
    </source>
</evidence>